<dbReference type="SUPFAM" id="SSF88697">
    <property type="entry name" value="PUA domain-like"/>
    <property type="match status" value="1"/>
</dbReference>
<keyword evidence="1" id="KW-0614">Plasmid</keyword>
<dbReference type="InterPro" id="IPR015947">
    <property type="entry name" value="PUA-like_sf"/>
</dbReference>
<dbReference type="AlphaFoldDB" id="C6BPN8"/>
<evidence type="ECO:0000313" key="1">
    <source>
        <dbReference type="EMBL" id="ACS66162.1"/>
    </source>
</evidence>
<dbReference type="KEGG" id="rpf:Rpic12D_4928"/>
<dbReference type="Gene3D" id="2.30.130.30">
    <property type="entry name" value="Hypothetical protein"/>
    <property type="match status" value="1"/>
</dbReference>
<evidence type="ECO:0008006" key="2">
    <source>
        <dbReference type="Google" id="ProtNLM"/>
    </source>
</evidence>
<dbReference type="HOGENOM" id="CLU_051256_2_1_4"/>
<sequence length="155" mass="16889">MKAISIWQPHASLLMLGLKPYETRGWPIPKSILGTRVAIHAAKADSDLKELVEYLLDRQAGLGNDESMEAYVRAVTSGGFATLVEMPRGCILGTVVLSECVPAQAAENHNNLGDFSPGRFAWRASEPQLLPTPIPFRGMQGFFNVPSELLAEVAR</sequence>
<name>C6BPN8_RALP1</name>
<protein>
    <recommendedName>
        <fullName evidence="2">ASCH domain-containing protein</fullName>
    </recommendedName>
</protein>
<gene>
    <name evidence="1" type="ordered locus">Rpic12D_4928</name>
</gene>
<accession>C6BPN8</accession>
<dbReference type="EMBL" id="CP001646">
    <property type="protein sequence ID" value="ACS66162.1"/>
    <property type="molecule type" value="Genomic_DNA"/>
</dbReference>
<geneLocation type="plasmid" evidence="1">
    <name>pRp12D01</name>
</geneLocation>
<proteinExistence type="predicted"/>
<reference evidence="1" key="1">
    <citation type="submission" date="2009-06" db="EMBL/GenBank/DDBJ databases">
        <title>Complete sequence plasmid 1 of Ralstonia pickettii 12D.</title>
        <authorList>
            <consortium name="US DOE Joint Genome Institute"/>
            <person name="Lucas S."/>
            <person name="Copeland A."/>
            <person name="Lapidus A."/>
            <person name="Glavina del Rio T."/>
            <person name="Dalin E."/>
            <person name="Tice H."/>
            <person name="Bruce D."/>
            <person name="Goodwin L."/>
            <person name="Pitluck S."/>
            <person name="Sims D."/>
            <person name="Meincke L."/>
            <person name="Brettin T."/>
            <person name="Detter J.C."/>
            <person name="Han C."/>
            <person name="Larimer F."/>
            <person name="Land M."/>
            <person name="Hauser L."/>
            <person name="Kyrpides N."/>
            <person name="Ovchinnikova G."/>
            <person name="Marsh T."/>
            <person name="Richardson P."/>
        </authorList>
    </citation>
    <scope>NUCLEOTIDE SEQUENCE [LARGE SCALE GENOMIC DNA]</scope>
    <source>
        <strain evidence="1">12D</strain>
        <plasmid>12D</plasmid>
        <plasmid evidence="1">pRp12D01</plasmid>
    </source>
</reference>
<organism evidence="1">
    <name type="scientific">Ralstonia pickettii (strain 12D)</name>
    <dbReference type="NCBI Taxonomy" id="428406"/>
    <lineage>
        <taxon>Bacteria</taxon>
        <taxon>Pseudomonadati</taxon>
        <taxon>Pseudomonadota</taxon>
        <taxon>Betaproteobacteria</taxon>
        <taxon>Burkholderiales</taxon>
        <taxon>Burkholderiaceae</taxon>
        <taxon>Ralstonia</taxon>
    </lineage>
</organism>